<protein>
    <submittedName>
        <fullName evidence="4">Uncharacterized LOC108930878</fullName>
    </submittedName>
</protein>
<dbReference type="OrthoDB" id="69221at2759"/>
<dbReference type="GO" id="GO:0016787">
    <property type="term" value="F:hydrolase activity"/>
    <property type="evidence" value="ECO:0007669"/>
    <property type="project" value="InterPro"/>
</dbReference>
<evidence type="ECO:0000259" key="3">
    <source>
        <dbReference type="SMART" id="SM00892"/>
    </source>
</evidence>
<evidence type="ECO:0000313" key="5">
    <source>
        <dbReference type="Proteomes" id="UP000694397"/>
    </source>
</evidence>
<reference evidence="4" key="3">
    <citation type="submission" date="2025-09" db="UniProtKB">
        <authorList>
            <consortium name="Ensembl"/>
        </authorList>
    </citation>
    <scope>IDENTIFICATION</scope>
</reference>
<feature type="chain" id="PRO_5034044029" evidence="1">
    <location>
        <begin position="22"/>
        <end position="595"/>
    </location>
</feature>
<dbReference type="InterPro" id="IPR001604">
    <property type="entry name" value="Endo_G_ENPP1-like_dom"/>
</dbReference>
<reference evidence="4 5" key="1">
    <citation type="submission" date="2019-04" db="EMBL/GenBank/DDBJ databases">
        <authorList>
            <consortium name="Wellcome Sanger Institute Data Sharing"/>
        </authorList>
    </citation>
    <scope>NUCLEOTIDE SEQUENCE [LARGE SCALE GENOMIC DNA]</scope>
</reference>
<evidence type="ECO:0000256" key="1">
    <source>
        <dbReference type="SAM" id="SignalP"/>
    </source>
</evidence>
<organism evidence="4 5">
    <name type="scientific">Scleropages formosus</name>
    <name type="common">Asian bonytongue</name>
    <name type="synonym">Osteoglossum formosum</name>
    <dbReference type="NCBI Taxonomy" id="113540"/>
    <lineage>
        <taxon>Eukaryota</taxon>
        <taxon>Metazoa</taxon>
        <taxon>Chordata</taxon>
        <taxon>Craniata</taxon>
        <taxon>Vertebrata</taxon>
        <taxon>Euteleostomi</taxon>
        <taxon>Actinopterygii</taxon>
        <taxon>Neopterygii</taxon>
        <taxon>Teleostei</taxon>
        <taxon>Osteoglossocephala</taxon>
        <taxon>Osteoglossomorpha</taxon>
        <taxon>Osteoglossiformes</taxon>
        <taxon>Osteoglossidae</taxon>
        <taxon>Scleropages</taxon>
    </lineage>
</organism>
<dbReference type="InterPro" id="IPR044925">
    <property type="entry name" value="His-Me_finger_sf"/>
</dbReference>
<dbReference type="InterPro" id="IPR020821">
    <property type="entry name" value="ENPP1-3/EXOG-like_nuc-like"/>
</dbReference>
<dbReference type="SUPFAM" id="SSF54060">
    <property type="entry name" value="His-Me finger endonucleases"/>
    <property type="match status" value="1"/>
</dbReference>
<sequence length="595" mass="68320">MSLSMCLLFAVLASAPLGLFAEVVTNFSPLCNDYFYEGKEPAGIDADAVKICQRYNGKYYYASLYSKWYKIPLYSAYRFNPGDKSNLKKTKNIWFIEPQISNTGSSPDMSLPGSSTQKANNQQALNTDYEFSGFDRGQLNPTSFQREEARYATFTLTNAVPLYPCFHRFHWNKWEKETKMLLYSVSDEGLAYIVTGVVPTEYRIPWKSEFDEATDREYHRVSIPSHIWTAVCYKHSSNNSKSFSFGYIGKNEEHSTIKAMSISSLKEKLIELYGNSPSLTIFEGDCDSSSPLSQKTLETYTRGEMNRIDRFYLPRNLKMIYEAASGSLGVSHDETQTPQGNYPYISKLEIIDQPRSIITWFTKVEELKKETKTVCVLKSGFSYLVSKDQVNALENPKELTCIMLPEKSVEGSVITADGTPCVKGETCSSHKCHTEDGEKECCSTPCLYDYEKYAYKCKSGTQEIRCSPQYSAITSKGEKCRDDHFCATYGKTYYWCYTESSWDYCSPPHILSKHQSREQCRSNHHCGMHGYSYYWCYTDDNNNWKYCCLIDDHYSAYSGKTCLPTHPCNYYKKKYLWCYTTDGTWDYCCNQYPGA</sequence>
<dbReference type="Ensembl" id="ENSSFOT00015008435.2">
    <property type="protein sequence ID" value="ENSSFOP00015008318.2"/>
    <property type="gene ID" value="ENSSFOG00015005448.2"/>
</dbReference>
<evidence type="ECO:0000313" key="4">
    <source>
        <dbReference type="Ensembl" id="ENSSFOP00015008318.2"/>
    </source>
</evidence>
<dbReference type="PANTHER" id="PTHR21472">
    <property type="entry name" value="ENDONUCLEASE DOMAIN-CONTAINING 1 PROTEIN ENDOD1"/>
    <property type="match status" value="1"/>
</dbReference>
<dbReference type="GO" id="GO:0003676">
    <property type="term" value="F:nucleic acid binding"/>
    <property type="evidence" value="ECO:0007669"/>
    <property type="project" value="InterPro"/>
</dbReference>
<dbReference type="Proteomes" id="UP000694397">
    <property type="component" value="Chromosome 5"/>
</dbReference>
<dbReference type="KEGG" id="sfm:108930878"/>
<keyword evidence="1" id="KW-0732">Signal</keyword>
<feature type="domain" description="ENPP1-3/EXOG-like endonuclease/phosphodiesterase" evidence="2">
    <location>
        <begin position="58"/>
        <end position="279"/>
    </location>
</feature>
<name>A0A8C9R9I9_SCLFO</name>
<dbReference type="InterPro" id="IPR044929">
    <property type="entry name" value="DNA/RNA_non-sp_Endonuclease_sf"/>
</dbReference>
<dbReference type="InterPro" id="IPR039015">
    <property type="entry name" value="ENDOD1"/>
</dbReference>
<feature type="domain" description="DNA/RNA non-specific endonuclease/pyrophosphatase/phosphodiesterase" evidence="3">
    <location>
        <begin position="57"/>
        <end position="275"/>
    </location>
</feature>
<dbReference type="Gene3D" id="3.40.570.10">
    <property type="entry name" value="Extracellular Endonuclease, subunit A"/>
    <property type="match status" value="1"/>
</dbReference>
<accession>A0A8C9R9I9</accession>
<evidence type="ECO:0000259" key="2">
    <source>
        <dbReference type="SMART" id="SM00477"/>
    </source>
</evidence>
<dbReference type="AlphaFoldDB" id="A0A8C9R9I9"/>
<dbReference type="PANTHER" id="PTHR21472:SF21">
    <property type="entry name" value="ENDONUCLEASE DOMAIN-CONTAINING 1 PROTEIN-LIKE-RELATED"/>
    <property type="match status" value="1"/>
</dbReference>
<dbReference type="SMART" id="SM00477">
    <property type="entry name" value="NUC"/>
    <property type="match status" value="1"/>
</dbReference>
<gene>
    <name evidence="4" type="primary">LOC108930878</name>
</gene>
<dbReference type="GeneTree" id="ENSGT01030000234592"/>
<dbReference type="RefSeq" id="XP_018601875.2">
    <property type="nucleotide sequence ID" value="XM_018746359.2"/>
</dbReference>
<proteinExistence type="predicted"/>
<keyword evidence="5" id="KW-1185">Reference proteome</keyword>
<dbReference type="Pfam" id="PF01223">
    <property type="entry name" value="Endonuclease_NS"/>
    <property type="match status" value="1"/>
</dbReference>
<dbReference type="SMART" id="SM00892">
    <property type="entry name" value="Endonuclease_NS"/>
    <property type="match status" value="1"/>
</dbReference>
<reference evidence="4" key="2">
    <citation type="submission" date="2025-08" db="UniProtKB">
        <authorList>
            <consortium name="Ensembl"/>
        </authorList>
    </citation>
    <scope>IDENTIFICATION</scope>
</reference>
<dbReference type="GeneID" id="108930878"/>
<dbReference type="GO" id="GO:0046872">
    <property type="term" value="F:metal ion binding"/>
    <property type="evidence" value="ECO:0007669"/>
    <property type="project" value="InterPro"/>
</dbReference>
<feature type="signal peptide" evidence="1">
    <location>
        <begin position="1"/>
        <end position="21"/>
    </location>
</feature>